<evidence type="ECO:0000313" key="2">
    <source>
        <dbReference type="Proteomes" id="UP000247702"/>
    </source>
</evidence>
<dbReference type="Proteomes" id="UP000247702">
    <property type="component" value="Unassembled WGS sequence"/>
</dbReference>
<keyword evidence="2" id="KW-1185">Reference proteome</keyword>
<dbReference type="EMBL" id="BEXD01003915">
    <property type="protein sequence ID" value="GBC03895.1"/>
    <property type="molecule type" value="Genomic_DNA"/>
</dbReference>
<sequence>MYCSVIAKKSRENKKKLQKEKATVLSSKVLLTDRLTTVKFRSIKNDVKIGISLRVGPQYNDSPLIRCRITAKNLQKLIAITQVSCIRPEYFRKNYSIADGMKVMKVVAS</sequence>
<evidence type="ECO:0000313" key="1">
    <source>
        <dbReference type="EMBL" id="GBC03895.1"/>
    </source>
</evidence>
<protein>
    <submittedName>
        <fullName evidence="1">Uncharacterized protein</fullName>
    </submittedName>
</protein>
<dbReference type="AlphaFoldDB" id="A0A2Z6RZK3"/>
<proteinExistence type="predicted"/>
<comment type="caution">
    <text evidence="1">The sequence shown here is derived from an EMBL/GenBank/DDBJ whole genome shotgun (WGS) entry which is preliminary data.</text>
</comment>
<name>A0A2Z6RZK3_9GLOM</name>
<accession>A0A2Z6RZK3</accession>
<organism evidence="1 2">
    <name type="scientific">Rhizophagus clarus</name>
    <dbReference type="NCBI Taxonomy" id="94130"/>
    <lineage>
        <taxon>Eukaryota</taxon>
        <taxon>Fungi</taxon>
        <taxon>Fungi incertae sedis</taxon>
        <taxon>Mucoromycota</taxon>
        <taxon>Glomeromycotina</taxon>
        <taxon>Glomeromycetes</taxon>
        <taxon>Glomerales</taxon>
        <taxon>Glomeraceae</taxon>
        <taxon>Rhizophagus</taxon>
    </lineage>
</organism>
<reference evidence="1 2" key="1">
    <citation type="submission" date="2017-11" db="EMBL/GenBank/DDBJ databases">
        <title>The genome of Rhizophagus clarus HR1 reveals common genetic basis of auxotrophy among arbuscular mycorrhizal fungi.</title>
        <authorList>
            <person name="Kobayashi Y."/>
        </authorList>
    </citation>
    <scope>NUCLEOTIDE SEQUENCE [LARGE SCALE GENOMIC DNA]</scope>
    <source>
        <strain evidence="1 2">HR1</strain>
    </source>
</reference>
<gene>
    <name evidence="1" type="ORF">RclHR1_00540005</name>
</gene>